<feature type="compositionally biased region" description="Polar residues" evidence="5">
    <location>
        <begin position="725"/>
        <end position="735"/>
    </location>
</feature>
<keyword evidence="4" id="KW-0677">Repeat</keyword>
<dbReference type="CDD" id="cd17067">
    <property type="entry name" value="RBD2_RGS12_like"/>
    <property type="match status" value="1"/>
</dbReference>
<evidence type="ECO:0000256" key="4">
    <source>
        <dbReference type="ARBA" id="ARBA00022737"/>
    </source>
</evidence>
<feature type="domain" description="RBD" evidence="7">
    <location>
        <begin position="345"/>
        <end position="415"/>
    </location>
</feature>
<comment type="subcellular location">
    <subcellularLocation>
        <location evidence="1">Cytoplasm</location>
    </subcellularLocation>
</comment>
<dbReference type="GO" id="GO:0007165">
    <property type="term" value="P:signal transduction"/>
    <property type="evidence" value="ECO:0007669"/>
    <property type="project" value="InterPro"/>
</dbReference>
<feature type="region of interest" description="Disordered" evidence="5">
    <location>
        <begin position="725"/>
        <end position="767"/>
    </location>
</feature>
<evidence type="ECO:0000256" key="2">
    <source>
        <dbReference type="ARBA" id="ARBA00022468"/>
    </source>
</evidence>
<feature type="region of interest" description="Disordered" evidence="5">
    <location>
        <begin position="54"/>
        <end position="76"/>
    </location>
</feature>
<gene>
    <name evidence="8" type="ORF">PVAND_010153</name>
</gene>
<name>A0A9J6CFU4_POLVA</name>
<feature type="region of interest" description="Disordered" evidence="5">
    <location>
        <begin position="260"/>
        <end position="322"/>
    </location>
</feature>
<dbReference type="InterPro" id="IPR024066">
    <property type="entry name" value="RGS_subdom1/3"/>
</dbReference>
<dbReference type="EMBL" id="JADBJN010000001">
    <property type="protein sequence ID" value="KAG5680659.1"/>
    <property type="molecule type" value="Genomic_DNA"/>
</dbReference>
<evidence type="ECO:0000256" key="1">
    <source>
        <dbReference type="ARBA" id="ARBA00004496"/>
    </source>
</evidence>
<accession>A0A9J6CFU4</accession>
<dbReference type="InterPro" id="IPR016137">
    <property type="entry name" value="RGS"/>
</dbReference>
<dbReference type="Pfam" id="PF00615">
    <property type="entry name" value="RGS"/>
    <property type="match status" value="1"/>
</dbReference>
<dbReference type="InterPro" id="IPR029071">
    <property type="entry name" value="Ubiquitin-like_domsf"/>
</dbReference>
<dbReference type="GO" id="GO:0005886">
    <property type="term" value="C:plasma membrane"/>
    <property type="evidence" value="ECO:0007669"/>
    <property type="project" value="TreeGrafter"/>
</dbReference>
<feature type="compositionally biased region" description="Basic and acidic residues" evidence="5">
    <location>
        <begin position="287"/>
        <end position="297"/>
    </location>
</feature>
<dbReference type="Gene3D" id="3.10.20.90">
    <property type="entry name" value="Phosphatidylinositol 3-kinase Catalytic Subunit, Chain A, domain 1"/>
    <property type="match status" value="2"/>
</dbReference>
<proteinExistence type="predicted"/>
<dbReference type="Gene3D" id="1.10.167.10">
    <property type="entry name" value="Regulator of G-protein Signalling 4, domain 2"/>
    <property type="match status" value="1"/>
</dbReference>
<dbReference type="SUPFAM" id="SSF48097">
    <property type="entry name" value="Regulator of G-protein signaling, RGS"/>
    <property type="match status" value="1"/>
</dbReference>
<organism evidence="8 9">
    <name type="scientific">Polypedilum vanderplanki</name>
    <name type="common">Sleeping chironomid midge</name>
    <dbReference type="NCBI Taxonomy" id="319348"/>
    <lineage>
        <taxon>Eukaryota</taxon>
        <taxon>Metazoa</taxon>
        <taxon>Ecdysozoa</taxon>
        <taxon>Arthropoda</taxon>
        <taxon>Hexapoda</taxon>
        <taxon>Insecta</taxon>
        <taxon>Pterygota</taxon>
        <taxon>Neoptera</taxon>
        <taxon>Endopterygota</taxon>
        <taxon>Diptera</taxon>
        <taxon>Nematocera</taxon>
        <taxon>Chironomoidea</taxon>
        <taxon>Chironomidae</taxon>
        <taxon>Chironominae</taxon>
        <taxon>Polypedilum</taxon>
        <taxon>Polypedilum</taxon>
    </lineage>
</organism>
<dbReference type="AlphaFoldDB" id="A0A9J6CFU4"/>
<dbReference type="FunFam" id="1.10.167.10:FF:000001">
    <property type="entry name" value="Putative regulator of g-protein signaling 12"/>
    <property type="match status" value="1"/>
</dbReference>
<keyword evidence="2" id="KW-0343">GTPase activation</keyword>
<dbReference type="PROSITE" id="PS50877">
    <property type="entry name" value="GOLOCO"/>
    <property type="match status" value="1"/>
</dbReference>
<dbReference type="SMART" id="SM00315">
    <property type="entry name" value="RGS"/>
    <property type="match status" value="1"/>
</dbReference>
<feature type="domain" description="RBD" evidence="7">
    <location>
        <begin position="416"/>
        <end position="486"/>
    </location>
</feature>
<evidence type="ECO:0000256" key="3">
    <source>
        <dbReference type="ARBA" id="ARBA00022490"/>
    </source>
</evidence>
<dbReference type="SMART" id="SM00455">
    <property type="entry name" value="RBD"/>
    <property type="match status" value="2"/>
</dbReference>
<dbReference type="PROSITE" id="PS50132">
    <property type="entry name" value="RGS"/>
    <property type="match status" value="1"/>
</dbReference>
<dbReference type="CDD" id="cd01817">
    <property type="entry name" value="RBD1_RGS12_like"/>
    <property type="match status" value="1"/>
</dbReference>
<feature type="region of interest" description="Disordered" evidence="5">
    <location>
        <begin position="564"/>
        <end position="604"/>
    </location>
</feature>
<dbReference type="PANTHER" id="PTHR45945:SF3">
    <property type="entry name" value="REGULATOR OF G-PROTEIN SIGNALING LOCO"/>
    <property type="match status" value="1"/>
</dbReference>
<sequence>MPNYNYYKTISANLLVTTHDLNFLMSYIKENEIYNNHSPKHSSKQSQSDLSSFKRWGQSSLRAREDRVRPSSLTASESDVYTKLTNPNKDGQLAFGPTSWGQSFEFLLNDPNGLKIFAEFLKKEFSGENIYFWTACERYRQIVDETERRKEAIAIYEKHLGNGAHEPVNVDSNARNSTRDGLAKAELDLFSSAQKQIFNLMKFDSYQRFIRSDLYKSCIQAEQKNTPMPYASENLDPLLKITLLNGNQTATAAAANNVSSKLKKSLSNAEDRRRKSLLPWNRKTRCKSKDREEENKKNSTSSSNTLKHNSNQSGGDIHSSRSSLSSFDATIAKISSFDDETRNSLCRVILRENGATTIVQIKHDETIRELVERVLDKRGFSYQAYEVFLSGTNKPLDLDTVSKELAGNEVFIEQRVVFKLDLPNRKVISVKSKPSKLLCEVLRPILHKYNYRLDMVHAYSKETNDLIDTSLQVTEVDGMRLLILFKDDCVASSNNNNNINSITEIGQKHVPHNFNMRNAPVTFVRANKLVSSISNPQLNTLDEITNKVFNEVLQCKSTENDLGNGANRNCDQGSIKSEDWGSETETSSGIFNRIRRHKKPQKTTSTVAVATTISKSSAGSESRDESDINGIKKPLIAKWKVGNQKLQVTSRNHQNDESLLENLKRAQCLRIEDQRGTDINFELPDFLKDRNRLSGQKLRKNATSSTPEEMPLNLNLYSNIDSLSPNRNDFNKINASPSQQKPPQPLPRTSLNKSPLKSSPEISSVQSKINSLENAILMNSRSNTPINMNVSTTCMPSTTPIIKNRHSDEFYSENYGETTMIFNHNHRDYHQNNEFRLSQNQKDSPPKLPPKRNFYKITDVPTAQPEIYLDQPSSSFV</sequence>
<protein>
    <submittedName>
        <fullName evidence="8">Uncharacterized protein</fullName>
    </submittedName>
</protein>
<dbReference type="InterPro" id="IPR003109">
    <property type="entry name" value="GoLoco_motif"/>
</dbReference>
<reference evidence="8" key="1">
    <citation type="submission" date="2021-03" db="EMBL/GenBank/DDBJ databases">
        <title>Chromosome level genome of the anhydrobiotic midge Polypedilum vanderplanki.</title>
        <authorList>
            <person name="Yoshida Y."/>
            <person name="Kikawada T."/>
            <person name="Gusev O."/>
        </authorList>
    </citation>
    <scope>NUCLEOTIDE SEQUENCE</scope>
    <source>
        <strain evidence="8">NIAS01</strain>
        <tissue evidence="8">Whole body or cell culture</tissue>
    </source>
</reference>
<feature type="domain" description="RGS" evidence="6">
    <location>
        <begin position="103"/>
        <end position="219"/>
    </location>
</feature>
<dbReference type="SUPFAM" id="SSF54236">
    <property type="entry name" value="Ubiquitin-like"/>
    <property type="match status" value="2"/>
</dbReference>
<dbReference type="PRINTS" id="PR01301">
    <property type="entry name" value="RGSPROTEIN"/>
</dbReference>
<dbReference type="GO" id="GO:0005737">
    <property type="term" value="C:cytoplasm"/>
    <property type="evidence" value="ECO:0007669"/>
    <property type="project" value="UniProtKB-SubCell"/>
</dbReference>
<evidence type="ECO:0000313" key="9">
    <source>
        <dbReference type="Proteomes" id="UP001107558"/>
    </source>
</evidence>
<feature type="compositionally biased region" description="Low complexity" evidence="5">
    <location>
        <begin position="298"/>
        <end position="311"/>
    </location>
</feature>
<feature type="compositionally biased region" description="Polar residues" evidence="5">
    <location>
        <begin position="564"/>
        <end position="575"/>
    </location>
</feature>
<dbReference type="PROSITE" id="PS50898">
    <property type="entry name" value="RBD"/>
    <property type="match status" value="2"/>
</dbReference>
<dbReference type="Proteomes" id="UP001107558">
    <property type="component" value="Chromosome 1"/>
</dbReference>
<dbReference type="Gene3D" id="1.10.196.10">
    <property type="match status" value="1"/>
</dbReference>
<keyword evidence="9" id="KW-1185">Reference proteome</keyword>
<dbReference type="InterPro" id="IPR044926">
    <property type="entry name" value="RGS_subdomain_2"/>
</dbReference>
<dbReference type="PANTHER" id="PTHR45945">
    <property type="entry name" value="REGULATOR OF G-PROTEIN SIGNALING LOCO"/>
    <property type="match status" value="1"/>
</dbReference>
<dbReference type="GO" id="GO:0005096">
    <property type="term" value="F:GTPase activator activity"/>
    <property type="evidence" value="ECO:0007669"/>
    <property type="project" value="UniProtKB-KW"/>
</dbReference>
<evidence type="ECO:0000256" key="5">
    <source>
        <dbReference type="SAM" id="MobiDB-lite"/>
    </source>
</evidence>
<dbReference type="Pfam" id="PF02196">
    <property type="entry name" value="RBD"/>
    <property type="match status" value="1"/>
</dbReference>
<dbReference type="GO" id="GO:0008277">
    <property type="term" value="P:regulation of G protein-coupled receptor signaling pathway"/>
    <property type="evidence" value="ECO:0007669"/>
    <property type="project" value="TreeGrafter"/>
</dbReference>
<dbReference type="InterPro" id="IPR003116">
    <property type="entry name" value="RBD_dom"/>
</dbReference>
<comment type="caution">
    <text evidence="8">The sequence shown here is derived from an EMBL/GenBank/DDBJ whole genome shotgun (WGS) entry which is preliminary data.</text>
</comment>
<dbReference type="InterPro" id="IPR036305">
    <property type="entry name" value="RGS_sf"/>
</dbReference>
<evidence type="ECO:0000259" key="7">
    <source>
        <dbReference type="PROSITE" id="PS50898"/>
    </source>
</evidence>
<dbReference type="GO" id="GO:0005634">
    <property type="term" value="C:nucleus"/>
    <property type="evidence" value="ECO:0007669"/>
    <property type="project" value="TreeGrafter"/>
</dbReference>
<dbReference type="OrthoDB" id="196547at2759"/>
<dbReference type="InterPro" id="IPR046995">
    <property type="entry name" value="RGS10/12/14-like"/>
</dbReference>
<keyword evidence="3" id="KW-0963">Cytoplasm</keyword>
<feature type="compositionally biased region" description="Polar residues" evidence="5">
    <location>
        <begin position="749"/>
        <end position="767"/>
    </location>
</feature>
<evidence type="ECO:0000259" key="6">
    <source>
        <dbReference type="PROSITE" id="PS50132"/>
    </source>
</evidence>
<evidence type="ECO:0000313" key="8">
    <source>
        <dbReference type="EMBL" id="KAG5680659.1"/>
    </source>
</evidence>